<keyword evidence="3" id="KW-1185">Reference proteome</keyword>
<proteinExistence type="predicted"/>
<comment type="caution">
    <text evidence="2">The sequence shown here is derived from an EMBL/GenBank/DDBJ whole genome shotgun (WGS) entry which is preliminary data.</text>
</comment>
<accession>A0AAV4FV60</accession>
<evidence type="ECO:0000313" key="2">
    <source>
        <dbReference type="EMBL" id="GFR77332.1"/>
    </source>
</evidence>
<sequence length="139" mass="15519">MQQFYRAGGPTNSAKVQLIDSSTSLSGEIAKLEKKMNALNADLRTVKIERIAAQKEFHKMQVLVEKNSRLELDIRDDALDASQDVLDIDEERRVLGEKVMALARIKAIKTDPRTVKVIHSEGYTPGRKFDVPGKTLVIG</sequence>
<feature type="coiled-coil region" evidence="1">
    <location>
        <begin position="22"/>
        <end position="56"/>
    </location>
</feature>
<name>A0AAV4FV60_9GAST</name>
<organism evidence="2 3">
    <name type="scientific">Elysia marginata</name>
    <dbReference type="NCBI Taxonomy" id="1093978"/>
    <lineage>
        <taxon>Eukaryota</taxon>
        <taxon>Metazoa</taxon>
        <taxon>Spiralia</taxon>
        <taxon>Lophotrochozoa</taxon>
        <taxon>Mollusca</taxon>
        <taxon>Gastropoda</taxon>
        <taxon>Heterobranchia</taxon>
        <taxon>Euthyneura</taxon>
        <taxon>Panpulmonata</taxon>
        <taxon>Sacoglossa</taxon>
        <taxon>Placobranchoidea</taxon>
        <taxon>Plakobranchidae</taxon>
        <taxon>Elysia</taxon>
    </lineage>
</organism>
<keyword evidence="1" id="KW-0175">Coiled coil</keyword>
<protein>
    <submittedName>
        <fullName evidence="2">Uncharacterized protein</fullName>
    </submittedName>
</protein>
<dbReference type="AlphaFoldDB" id="A0AAV4FV60"/>
<evidence type="ECO:0000313" key="3">
    <source>
        <dbReference type="Proteomes" id="UP000762676"/>
    </source>
</evidence>
<dbReference type="EMBL" id="BMAT01011684">
    <property type="protein sequence ID" value="GFR77332.1"/>
    <property type="molecule type" value="Genomic_DNA"/>
</dbReference>
<evidence type="ECO:0000256" key="1">
    <source>
        <dbReference type="SAM" id="Coils"/>
    </source>
</evidence>
<gene>
    <name evidence="2" type="ORF">ElyMa_005822500</name>
</gene>
<dbReference type="Proteomes" id="UP000762676">
    <property type="component" value="Unassembled WGS sequence"/>
</dbReference>
<reference evidence="2 3" key="1">
    <citation type="journal article" date="2021" name="Elife">
        <title>Chloroplast acquisition without the gene transfer in kleptoplastic sea slugs, Plakobranchus ocellatus.</title>
        <authorList>
            <person name="Maeda T."/>
            <person name="Takahashi S."/>
            <person name="Yoshida T."/>
            <person name="Shimamura S."/>
            <person name="Takaki Y."/>
            <person name="Nagai Y."/>
            <person name="Toyoda A."/>
            <person name="Suzuki Y."/>
            <person name="Arimoto A."/>
            <person name="Ishii H."/>
            <person name="Satoh N."/>
            <person name="Nishiyama T."/>
            <person name="Hasebe M."/>
            <person name="Maruyama T."/>
            <person name="Minagawa J."/>
            <person name="Obokata J."/>
            <person name="Shigenobu S."/>
        </authorList>
    </citation>
    <scope>NUCLEOTIDE SEQUENCE [LARGE SCALE GENOMIC DNA]</scope>
</reference>